<reference evidence="6" key="1">
    <citation type="submission" date="2022-08" db="EMBL/GenBank/DDBJ databases">
        <title>Complete genome of Mycoplasma iguanae type strain 2327.</title>
        <authorList>
            <person name="Spergser J."/>
        </authorList>
    </citation>
    <scope>NUCLEOTIDE SEQUENCE</scope>
    <source>
        <strain evidence="6">2327</strain>
    </source>
</reference>
<evidence type="ECO:0000256" key="2">
    <source>
        <dbReference type="ARBA" id="ARBA00005656"/>
    </source>
</evidence>
<dbReference type="NCBIfam" id="NF007233">
    <property type="entry name" value="PRK09653.1"/>
    <property type="match status" value="1"/>
</dbReference>
<keyword evidence="7" id="KW-1185">Reference proteome</keyword>
<gene>
    <name evidence="6" type="ORF">NV226_01315</name>
</gene>
<proteinExistence type="inferred from homology"/>
<evidence type="ECO:0000313" key="7">
    <source>
        <dbReference type="Proteomes" id="UP001059252"/>
    </source>
</evidence>
<dbReference type="InterPro" id="IPR042113">
    <property type="entry name" value="P_AcTrfase_dom1"/>
</dbReference>
<dbReference type="InterPro" id="IPR002505">
    <property type="entry name" value="PTA_PTB"/>
</dbReference>
<dbReference type="SUPFAM" id="SSF53659">
    <property type="entry name" value="Isocitrate/Isopropylmalate dehydrogenase-like"/>
    <property type="match status" value="1"/>
</dbReference>
<sequence length="319" mass="34927">MSFIQSLEQNVAILNQKEGIKKILLIDGDDKRAQEAAKLLKKTGLVEPVLLLEKFEVVEGVTTIVMEKKQQKEFAQKFFELRKGKETEEAATKAMETRPFYAMMLLQQQLVDGVVGGLLYTTGDILRAAFKIIGAKPGIKTISSAIVMAKGSKSLIFSDISVNINPNEIQLHEIGLNAADFAKSLELDPKVAFLSFSTDGSAISDETKKVVEATRLYNEKAPQNPAIGEVQFDAALDLEVRKSKYKKNSFAEVANVLIFPDLNSGNIGYKIAQRLGDYEAIGPIITGINKPVNDLSRGATVNDVYGTVLITTLQTKGQK</sequence>
<dbReference type="Gene3D" id="3.40.50.10750">
    <property type="entry name" value="Isocitrate/Isopropylmalate dehydrogenase-like"/>
    <property type="match status" value="1"/>
</dbReference>
<feature type="domain" description="Phosphate acetyl/butaryl transferase" evidence="5">
    <location>
        <begin position="18"/>
        <end position="311"/>
    </location>
</feature>
<name>A0ABY5RC64_9MOLU</name>
<comment type="catalytic activity">
    <reaction evidence="1">
        <text>acetyl-CoA + phosphate = acetyl phosphate + CoA</text>
        <dbReference type="Rhea" id="RHEA:19521"/>
        <dbReference type="ChEBI" id="CHEBI:22191"/>
        <dbReference type="ChEBI" id="CHEBI:43474"/>
        <dbReference type="ChEBI" id="CHEBI:57287"/>
        <dbReference type="ChEBI" id="CHEBI:57288"/>
        <dbReference type="EC" id="2.3.1.8"/>
    </reaction>
</comment>
<accession>A0ABY5RC64</accession>
<dbReference type="EMBL" id="CP102734">
    <property type="protein sequence ID" value="UVD81927.1"/>
    <property type="molecule type" value="Genomic_DNA"/>
</dbReference>
<evidence type="ECO:0000313" key="6">
    <source>
        <dbReference type="EMBL" id="UVD81927.1"/>
    </source>
</evidence>
<evidence type="ECO:0000256" key="3">
    <source>
        <dbReference type="ARBA" id="ARBA00022679"/>
    </source>
</evidence>
<dbReference type="InterPro" id="IPR050500">
    <property type="entry name" value="Phos_Acetyltrans/Butyryltrans"/>
</dbReference>
<evidence type="ECO:0000256" key="1">
    <source>
        <dbReference type="ARBA" id="ARBA00000705"/>
    </source>
</evidence>
<evidence type="ECO:0000259" key="5">
    <source>
        <dbReference type="Pfam" id="PF01515"/>
    </source>
</evidence>
<dbReference type="PANTHER" id="PTHR43356">
    <property type="entry name" value="PHOSPHATE ACETYLTRANSFERASE"/>
    <property type="match status" value="1"/>
</dbReference>
<dbReference type="Proteomes" id="UP001059252">
    <property type="component" value="Chromosome"/>
</dbReference>
<comment type="similarity">
    <text evidence="2">Belongs to the phosphate acetyltransferase and butyryltransferase family.</text>
</comment>
<dbReference type="Pfam" id="PF01515">
    <property type="entry name" value="PTA_PTB"/>
    <property type="match status" value="1"/>
</dbReference>
<dbReference type="PIRSF" id="PIRSF000428">
    <property type="entry name" value="P_Ac_trans"/>
    <property type="match status" value="1"/>
</dbReference>
<dbReference type="Gene3D" id="3.40.50.10950">
    <property type="match status" value="1"/>
</dbReference>
<dbReference type="InterPro" id="IPR012147">
    <property type="entry name" value="P_Ac_Bu_trans"/>
</dbReference>
<protein>
    <submittedName>
        <fullName evidence="6">Phosphate acetyltransferase</fullName>
    </submittedName>
</protein>
<dbReference type="InterPro" id="IPR042112">
    <property type="entry name" value="P_AcTrfase_dom2"/>
</dbReference>
<dbReference type="PANTHER" id="PTHR43356:SF3">
    <property type="entry name" value="PHOSPHATE ACETYLTRANSFERASE"/>
    <property type="match status" value="1"/>
</dbReference>
<evidence type="ECO:0000256" key="4">
    <source>
        <dbReference type="ARBA" id="ARBA00023315"/>
    </source>
</evidence>
<organism evidence="6 7">
    <name type="scientific">Mycoplasma iguanae</name>
    <dbReference type="NCBI Taxonomy" id="292461"/>
    <lineage>
        <taxon>Bacteria</taxon>
        <taxon>Bacillati</taxon>
        <taxon>Mycoplasmatota</taxon>
        <taxon>Mollicutes</taxon>
        <taxon>Mycoplasmataceae</taxon>
        <taxon>Mycoplasma</taxon>
    </lineage>
</organism>
<dbReference type="RefSeq" id="WP_258211101.1">
    <property type="nucleotide sequence ID" value="NZ_CP102734.1"/>
</dbReference>
<keyword evidence="4" id="KW-0012">Acyltransferase</keyword>
<keyword evidence="3" id="KW-0808">Transferase</keyword>